<evidence type="ECO:0000256" key="3">
    <source>
        <dbReference type="ARBA" id="ARBA00022989"/>
    </source>
</evidence>
<keyword evidence="2 5" id="KW-0812">Transmembrane</keyword>
<evidence type="ECO:0000313" key="7">
    <source>
        <dbReference type="Proteomes" id="UP001500279"/>
    </source>
</evidence>
<feature type="transmembrane region" description="Helical" evidence="5">
    <location>
        <begin position="72"/>
        <end position="96"/>
    </location>
</feature>
<dbReference type="Proteomes" id="UP001500279">
    <property type="component" value="Unassembled WGS sequence"/>
</dbReference>
<dbReference type="InterPro" id="IPR052719">
    <property type="entry name" value="CvpA-like"/>
</dbReference>
<protein>
    <recommendedName>
        <fullName evidence="8">CvpA family protein</fullName>
    </recommendedName>
</protein>
<evidence type="ECO:0000256" key="1">
    <source>
        <dbReference type="ARBA" id="ARBA00004141"/>
    </source>
</evidence>
<dbReference type="PANTHER" id="PTHR36926:SF1">
    <property type="entry name" value="COLICIN V PRODUCTION PROTEIN"/>
    <property type="match status" value="1"/>
</dbReference>
<gene>
    <name evidence="6" type="ORF">GCM10009107_47010</name>
</gene>
<feature type="transmembrane region" description="Helical" evidence="5">
    <location>
        <begin position="41"/>
        <end position="60"/>
    </location>
</feature>
<dbReference type="InterPro" id="IPR003825">
    <property type="entry name" value="Colicin-V_CvpA"/>
</dbReference>
<dbReference type="EMBL" id="BAAAEW010000033">
    <property type="protein sequence ID" value="GAA0762484.1"/>
    <property type="molecule type" value="Genomic_DNA"/>
</dbReference>
<evidence type="ECO:0008006" key="8">
    <source>
        <dbReference type="Google" id="ProtNLM"/>
    </source>
</evidence>
<dbReference type="Pfam" id="PF02674">
    <property type="entry name" value="Colicin_V"/>
    <property type="match status" value="1"/>
</dbReference>
<evidence type="ECO:0000313" key="6">
    <source>
        <dbReference type="EMBL" id="GAA0762484.1"/>
    </source>
</evidence>
<name>A0ABN1KCN5_9BURK</name>
<keyword evidence="7" id="KW-1185">Reference proteome</keyword>
<evidence type="ECO:0000256" key="2">
    <source>
        <dbReference type="ARBA" id="ARBA00022692"/>
    </source>
</evidence>
<sequence>MLAADLGGVSVLDWGLLGLLLISVLLGLWRGLVFEVMSLGGWVLAWIVGLHGGPLVGQWLNIGQPGSALRTGVGFVVAFAVTLLACGLAARLVRALVAATPLSGLDRLLGGVFGVARGLLLLLVLATVVSWTPLARADWWQASQGARWLASLQHELRPWLPERFSASIPVRGA</sequence>
<evidence type="ECO:0000256" key="5">
    <source>
        <dbReference type="SAM" id="Phobius"/>
    </source>
</evidence>
<feature type="transmembrane region" description="Helical" evidence="5">
    <location>
        <begin position="6"/>
        <end position="29"/>
    </location>
</feature>
<evidence type="ECO:0000256" key="4">
    <source>
        <dbReference type="ARBA" id="ARBA00023136"/>
    </source>
</evidence>
<comment type="caution">
    <text evidence="6">The sequence shown here is derived from an EMBL/GenBank/DDBJ whole genome shotgun (WGS) entry which is preliminary data.</text>
</comment>
<reference evidence="6 7" key="1">
    <citation type="journal article" date="2019" name="Int. J. Syst. Evol. Microbiol.">
        <title>The Global Catalogue of Microorganisms (GCM) 10K type strain sequencing project: providing services to taxonomists for standard genome sequencing and annotation.</title>
        <authorList>
            <consortium name="The Broad Institute Genomics Platform"/>
            <consortium name="The Broad Institute Genome Sequencing Center for Infectious Disease"/>
            <person name="Wu L."/>
            <person name="Ma J."/>
        </authorList>
    </citation>
    <scope>NUCLEOTIDE SEQUENCE [LARGE SCALE GENOMIC DNA]</scope>
    <source>
        <strain evidence="6 7">JCM 15503</strain>
    </source>
</reference>
<keyword evidence="3 5" id="KW-1133">Transmembrane helix</keyword>
<dbReference type="PANTHER" id="PTHR36926">
    <property type="entry name" value="COLICIN V PRODUCTION PROTEIN"/>
    <property type="match status" value="1"/>
</dbReference>
<proteinExistence type="predicted"/>
<feature type="transmembrane region" description="Helical" evidence="5">
    <location>
        <begin position="108"/>
        <end position="131"/>
    </location>
</feature>
<comment type="subcellular location">
    <subcellularLocation>
        <location evidence="1">Membrane</location>
        <topology evidence="1">Multi-pass membrane protein</topology>
    </subcellularLocation>
</comment>
<keyword evidence="4 5" id="KW-0472">Membrane</keyword>
<organism evidence="6 7">
    <name type="scientific">Ideonella azotifigens</name>
    <dbReference type="NCBI Taxonomy" id="513160"/>
    <lineage>
        <taxon>Bacteria</taxon>
        <taxon>Pseudomonadati</taxon>
        <taxon>Pseudomonadota</taxon>
        <taxon>Betaproteobacteria</taxon>
        <taxon>Burkholderiales</taxon>
        <taxon>Sphaerotilaceae</taxon>
        <taxon>Ideonella</taxon>
    </lineage>
</organism>
<accession>A0ABN1KCN5</accession>